<gene>
    <name evidence="1" type="ORF">OFAG_00880</name>
</gene>
<accession>C3X3E1</accession>
<evidence type="ECO:0000313" key="1">
    <source>
        <dbReference type="EMBL" id="EEO27727.2"/>
    </source>
</evidence>
<evidence type="ECO:0000313" key="2">
    <source>
        <dbReference type="Proteomes" id="UP000003973"/>
    </source>
</evidence>
<dbReference type="Proteomes" id="UP000003973">
    <property type="component" value="Unassembled WGS sequence"/>
</dbReference>
<dbReference type="GO" id="GO:0008811">
    <property type="term" value="F:chloramphenicol O-acetyltransferase activity"/>
    <property type="evidence" value="ECO:0007669"/>
    <property type="project" value="InterPro"/>
</dbReference>
<dbReference type="Gene3D" id="3.30.559.10">
    <property type="entry name" value="Chloramphenicol acetyltransferase-like domain"/>
    <property type="match status" value="1"/>
</dbReference>
<evidence type="ECO:0008006" key="3">
    <source>
        <dbReference type="Google" id="ProtNLM"/>
    </source>
</evidence>
<dbReference type="InterPro" id="IPR023213">
    <property type="entry name" value="CAT-like_dom_sf"/>
</dbReference>
<dbReference type="SMART" id="SM01059">
    <property type="entry name" value="CAT"/>
    <property type="match status" value="1"/>
</dbReference>
<protein>
    <recommendedName>
        <fullName evidence="3">Chloramphenicol acetyltransferase</fullName>
    </recommendedName>
</protein>
<dbReference type="PANTHER" id="PTHR38474:SF1">
    <property type="entry name" value="SLR0299 PROTEIN"/>
    <property type="match status" value="1"/>
</dbReference>
<organism evidence="1 2">
    <name type="scientific">Oxalobacter paraformigenes</name>
    <dbReference type="NCBI Taxonomy" id="556268"/>
    <lineage>
        <taxon>Bacteria</taxon>
        <taxon>Pseudomonadati</taxon>
        <taxon>Pseudomonadota</taxon>
        <taxon>Betaproteobacteria</taxon>
        <taxon>Burkholderiales</taxon>
        <taxon>Oxalobacteraceae</taxon>
        <taxon>Oxalobacter</taxon>
    </lineage>
</organism>
<reference evidence="1" key="1">
    <citation type="submission" date="2011-10" db="EMBL/GenBank/DDBJ databases">
        <title>The Genome Sequence of Oxalobacter formigenes HOxBLS.</title>
        <authorList>
            <consortium name="The Broad Institute Genome Sequencing Platform"/>
            <person name="Earl A."/>
            <person name="Ward D."/>
            <person name="Feldgarden M."/>
            <person name="Gevers D."/>
            <person name="Allison M.J."/>
            <person name="Humphrey S."/>
            <person name="Young S.K."/>
            <person name="Zeng Q."/>
            <person name="Gargeya S."/>
            <person name="Fitzgerald M."/>
            <person name="Haas B."/>
            <person name="Abouelleil A."/>
            <person name="Alvarado L."/>
            <person name="Arachchi H.M."/>
            <person name="Berlin A."/>
            <person name="Brown A."/>
            <person name="Chapman S.B."/>
            <person name="Chen Z."/>
            <person name="Dunbar C."/>
            <person name="Freedman E."/>
            <person name="Gearin G."/>
            <person name="Goldberg J."/>
            <person name="Griggs A."/>
            <person name="Gujja S."/>
            <person name="Heiman D."/>
            <person name="Howarth C."/>
            <person name="Larson L."/>
            <person name="Lui A."/>
            <person name="MacDonald P.J.P."/>
            <person name="Montmayeur A."/>
            <person name="Murphy C."/>
            <person name="Neiman D."/>
            <person name="Pearson M."/>
            <person name="Priest M."/>
            <person name="Roberts A."/>
            <person name="Saif S."/>
            <person name="Shea T."/>
            <person name="Shenoy N."/>
            <person name="Sisk P."/>
            <person name="Stolte C."/>
            <person name="Sykes S."/>
            <person name="Wortman J."/>
            <person name="Nusbaum C."/>
            <person name="Birren B."/>
        </authorList>
    </citation>
    <scope>NUCLEOTIDE SEQUENCE [LARGE SCALE GENOMIC DNA]</scope>
    <source>
        <strain evidence="1">HOxBLS</strain>
    </source>
</reference>
<name>C3X3E1_9BURK</name>
<sequence length="197" mass="22763">MFRQFAGMDVPFFSVTVPLDITFLLEKARAENLPFFGLSLFAIARALNAVEALRYRLLPDGEIVLYEKIDPVYLALREDEAITAVRVPFANDFAAFDAARREAEKRTLAMPEPWFYRGDERDVFFLSAVPWFSFSGMSHPIMLGKKYDSIVRLTLGKYRWQDGKAIMSLDIQSHHGFVDGFRLAQFFREIERFGQEN</sequence>
<keyword evidence="2" id="KW-1185">Reference proteome</keyword>
<comment type="caution">
    <text evidence="1">The sequence shown here is derived from an EMBL/GenBank/DDBJ whole genome shotgun (WGS) entry which is preliminary data.</text>
</comment>
<dbReference type="HOGENOM" id="CLU_093121_0_0_4"/>
<dbReference type="Pfam" id="PF00302">
    <property type="entry name" value="CAT"/>
    <property type="match status" value="1"/>
</dbReference>
<dbReference type="eggNOG" id="COG4845">
    <property type="taxonomic scope" value="Bacteria"/>
</dbReference>
<dbReference type="SUPFAM" id="SSF52777">
    <property type="entry name" value="CoA-dependent acyltransferases"/>
    <property type="match status" value="1"/>
</dbReference>
<dbReference type="PANTHER" id="PTHR38474">
    <property type="entry name" value="SLR0299 PROTEIN"/>
    <property type="match status" value="1"/>
</dbReference>
<dbReference type="InterPro" id="IPR001707">
    <property type="entry name" value="Cmp_AcTrfase"/>
</dbReference>
<dbReference type="EMBL" id="ACDP02000023">
    <property type="protein sequence ID" value="EEO27727.2"/>
    <property type="molecule type" value="Genomic_DNA"/>
</dbReference>
<proteinExistence type="predicted"/>
<dbReference type="AlphaFoldDB" id="C3X3E1"/>